<reference evidence="6" key="2">
    <citation type="submission" date="2023-11" db="UniProtKB">
        <authorList>
            <consortium name="WormBaseParasite"/>
        </authorList>
    </citation>
    <scope>IDENTIFICATION</scope>
</reference>
<accession>A0AA85JEE0</accession>
<dbReference type="WBParaSite" id="TREG1_14940.1">
    <property type="protein sequence ID" value="TREG1_14940.1"/>
    <property type="gene ID" value="TREG1_14940"/>
</dbReference>
<dbReference type="PANTHER" id="PTHR10891">
    <property type="entry name" value="EF-HAND CALCIUM-BINDING DOMAIN CONTAINING PROTEIN"/>
    <property type="match status" value="1"/>
</dbReference>
<keyword evidence="2" id="KW-0677">Repeat</keyword>
<keyword evidence="3" id="KW-0106">Calcium</keyword>
<dbReference type="InterPro" id="IPR002048">
    <property type="entry name" value="EF_hand_dom"/>
</dbReference>
<name>A0AA85JEE0_TRIRE</name>
<dbReference type="InterPro" id="IPR011992">
    <property type="entry name" value="EF-hand-dom_pair"/>
</dbReference>
<evidence type="ECO:0000256" key="3">
    <source>
        <dbReference type="ARBA" id="ARBA00022837"/>
    </source>
</evidence>
<dbReference type="Gene3D" id="1.10.238.10">
    <property type="entry name" value="EF-hand"/>
    <property type="match status" value="1"/>
</dbReference>
<keyword evidence="1" id="KW-0479">Metal-binding</keyword>
<dbReference type="PROSITE" id="PS50222">
    <property type="entry name" value="EF_HAND_2"/>
    <property type="match status" value="2"/>
</dbReference>
<dbReference type="Proteomes" id="UP000050795">
    <property type="component" value="Unassembled WGS sequence"/>
</dbReference>
<dbReference type="AlphaFoldDB" id="A0AA85JEE0"/>
<sequence length="79" mass="9142">MNCGVDLEEAFWREIFKKADANHDGRISKKEFKKYMKQYGGSTFSTKDLQTIFSYCDGDGSGYIDFKEFIKFMQVGRSA</sequence>
<evidence type="ECO:0000256" key="2">
    <source>
        <dbReference type="ARBA" id="ARBA00022737"/>
    </source>
</evidence>
<evidence type="ECO:0000256" key="1">
    <source>
        <dbReference type="ARBA" id="ARBA00022723"/>
    </source>
</evidence>
<evidence type="ECO:0000259" key="4">
    <source>
        <dbReference type="PROSITE" id="PS50222"/>
    </source>
</evidence>
<evidence type="ECO:0000313" key="5">
    <source>
        <dbReference type="Proteomes" id="UP000050795"/>
    </source>
</evidence>
<dbReference type="InterPro" id="IPR018247">
    <property type="entry name" value="EF_Hand_1_Ca_BS"/>
</dbReference>
<protein>
    <recommendedName>
        <fullName evidence="4">EF-hand domain-containing protein</fullName>
    </recommendedName>
</protein>
<organism evidence="5 6">
    <name type="scientific">Trichobilharzia regenti</name>
    <name type="common">Nasal bird schistosome</name>
    <dbReference type="NCBI Taxonomy" id="157069"/>
    <lineage>
        <taxon>Eukaryota</taxon>
        <taxon>Metazoa</taxon>
        <taxon>Spiralia</taxon>
        <taxon>Lophotrochozoa</taxon>
        <taxon>Platyhelminthes</taxon>
        <taxon>Trematoda</taxon>
        <taxon>Digenea</taxon>
        <taxon>Strigeidida</taxon>
        <taxon>Schistosomatoidea</taxon>
        <taxon>Schistosomatidae</taxon>
        <taxon>Trichobilharzia</taxon>
    </lineage>
</organism>
<dbReference type="CDD" id="cd00051">
    <property type="entry name" value="EFh"/>
    <property type="match status" value="1"/>
</dbReference>
<feature type="domain" description="EF-hand" evidence="4">
    <location>
        <begin position="44"/>
        <end position="79"/>
    </location>
</feature>
<proteinExistence type="predicted"/>
<dbReference type="InterPro" id="IPR039647">
    <property type="entry name" value="EF_hand_pair_protein_CML-like"/>
</dbReference>
<dbReference type="SMART" id="SM00054">
    <property type="entry name" value="EFh"/>
    <property type="match status" value="2"/>
</dbReference>
<dbReference type="PROSITE" id="PS00018">
    <property type="entry name" value="EF_HAND_1"/>
    <property type="match status" value="2"/>
</dbReference>
<reference evidence="5" key="1">
    <citation type="submission" date="2022-06" db="EMBL/GenBank/DDBJ databases">
        <authorList>
            <person name="Berger JAMES D."/>
            <person name="Berger JAMES D."/>
        </authorList>
    </citation>
    <scope>NUCLEOTIDE SEQUENCE [LARGE SCALE GENOMIC DNA]</scope>
</reference>
<dbReference type="Pfam" id="PF13499">
    <property type="entry name" value="EF-hand_7"/>
    <property type="match status" value="1"/>
</dbReference>
<evidence type="ECO:0000313" key="6">
    <source>
        <dbReference type="WBParaSite" id="TREG1_14940.1"/>
    </source>
</evidence>
<dbReference type="GO" id="GO:0005509">
    <property type="term" value="F:calcium ion binding"/>
    <property type="evidence" value="ECO:0007669"/>
    <property type="project" value="InterPro"/>
</dbReference>
<dbReference type="SUPFAM" id="SSF47473">
    <property type="entry name" value="EF-hand"/>
    <property type="match status" value="1"/>
</dbReference>
<keyword evidence="5" id="KW-1185">Reference proteome</keyword>
<feature type="domain" description="EF-hand" evidence="4">
    <location>
        <begin position="7"/>
        <end position="42"/>
    </location>
</feature>